<organism evidence="8">
    <name type="scientific">Tolypothrix bouteillei VB521301</name>
    <dbReference type="NCBI Taxonomy" id="1479485"/>
    <lineage>
        <taxon>Bacteria</taxon>
        <taxon>Bacillati</taxon>
        <taxon>Cyanobacteriota</taxon>
        <taxon>Cyanophyceae</taxon>
        <taxon>Nostocales</taxon>
        <taxon>Tolypothrichaceae</taxon>
        <taxon>Tolypothrix</taxon>
    </lineage>
</organism>
<dbReference type="GO" id="GO:0003955">
    <property type="term" value="F:NAD(P)H dehydrogenase (quinone) activity"/>
    <property type="evidence" value="ECO:0007669"/>
    <property type="project" value="TreeGrafter"/>
</dbReference>
<evidence type="ECO:0000259" key="5">
    <source>
        <dbReference type="Pfam" id="PF02852"/>
    </source>
</evidence>
<evidence type="ECO:0000256" key="1">
    <source>
        <dbReference type="ARBA" id="ARBA00007532"/>
    </source>
</evidence>
<dbReference type="PRINTS" id="PR00411">
    <property type="entry name" value="PNDRDTASEI"/>
</dbReference>
<dbReference type="EMBL" id="JHEG02000048">
    <property type="protein sequence ID" value="KIE11102.1"/>
    <property type="molecule type" value="Genomic_DNA"/>
</dbReference>
<dbReference type="GO" id="GO:0050660">
    <property type="term" value="F:flavin adenine dinucleotide binding"/>
    <property type="evidence" value="ECO:0007669"/>
    <property type="project" value="TreeGrafter"/>
</dbReference>
<comment type="cofactor">
    <cofactor evidence="4">
        <name>FAD</name>
        <dbReference type="ChEBI" id="CHEBI:57692"/>
    </cofactor>
    <text evidence="4">Binds 1 FAD per subunit.</text>
</comment>
<evidence type="ECO:0000313" key="8">
    <source>
        <dbReference type="EMBL" id="KIE11102.1"/>
    </source>
</evidence>
<dbReference type="PRINTS" id="PR00368">
    <property type="entry name" value="FADPNR"/>
</dbReference>
<keyword evidence="4" id="KW-0547">Nucleotide-binding</keyword>
<dbReference type="Pfam" id="PF02852">
    <property type="entry name" value="Pyr_redox_dim"/>
    <property type="match status" value="1"/>
</dbReference>
<keyword evidence="2" id="KW-0285">Flavoprotein</keyword>
<dbReference type="InterPro" id="IPR016156">
    <property type="entry name" value="FAD/NAD-linked_Rdtase_dimer_sf"/>
</dbReference>
<keyword evidence="3 4" id="KW-0274">FAD</keyword>
<evidence type="ECO:0000259" key="6">
    <source>
        <dbReference type="Pfam" id="PF07992"/>
    </source>
</evidence>
<reference evidence="7" key="2">
    <citation type="submission" date="2019-11" db="EMBL/GenBank/DDBJ databases">
        <title>Improved Assembly of Tolypothrix boutellei genome.</title>
        <authorList>
            <person name="Sarangi A.N."/>
            <person name="Mukherjee M."/>
            <person name="Ghosh S."/>
            <person name="Singh D."/>
            <person name="Das A."/>
            <person name="Kant S."/>
            <person name="Prusty A."/>
            <person name="Tripathy S."/>
        </authorList>
    </citation>
    <scope>NUCLEOTIDE SEQUENCE</scope>
    <source>
        <strain evidence="7">VB521301</strain>
    </source>
</reference>
<dbReference type="Gene3D" id="3.30.390.30">
    <property type="match status" value="1"/>
</dbReference>
<dbReference type="OrthoDB" id="501518at2"/>
<dbReference type="Pfam" id="PF07992">
    <property type="entry name" value="Pyr_redox_2"/>
    <property type="match status" value="1"/>
</dbReference>
<evidence type="ECO:0000256" key="4">
    <source>
        <dbReference type="PIRSR" id="PIRSR000350-3"/>
    </source>
</evidence>
<accession>A0A0C1N8Y9</accession>
<dbReference type="PIRSF" id="PIRSF000350">
    <property type="entry name" value="Mercury_reductase_MerA"/>
    <property type="match status" value="1"/>
</dbReference>
<evidence type="ECO:0000313" key="7">
    <source>
        <dbReference type="EMBL" id="KAF3887160.1"/>
    </source>
</evidence>
<dbReference type="Gene3D" id="3.50.50.60">
    <property type="entry name" value="FAD/NAD(P)-binding domain"/>
    <property type="match status" value="2"/>
</dbReference>
<dbReference type="InterPro" id="IPR001100">
    <property type="entry name" value="Pyr_nuc-diS_OxRdtase"/>
</dbReference>
<proteinExistence type="inferred from homology"/>
<feature type="domain" description="FAD/NAD(P)-binding" evidence="6">
    <location>
        <begin position="5"/>
        <end position="333"/>
    </location>
</feature>
<dbReference type="InterPro" id="IPR004099">
    <property type="entry name" value="Pyr_nucl-diS_OxRdtase_dimer"/>
</dbReference>
<gene>
    <name evidence="8" type="ORF">DA73_0222115</name>
    <name evidence="7" type="ORF">DA73_0400017955</name>
</gene>
<dbReference type="InterPro" id="IPR036188">
    <property type="entry name" value="FAD/NAD-bd_sf"/>
</dbReference>
<dbReference type="EMBL" id="JHEG04000001">
    <property type="protein sequence ID" value="KAF3887160.1"/>
    <property type="molecule type" value="Genomic_DNA"/>
</dbReference>
<feature type="binding site" evidence="4">
    <location>
        <begin position="192"/>
        <end position="199"/>
    </location>
    <ligand>
        <name>NAD(+)</name>
        <dbReference type="ChEBI" id="CHEBI:57540"/>
    </ligand>
</feature>
<protein>
    <submittedName>
        <fullName evidence="8">Mercuric reductase</fullName>
    </submittedName>
    <submittedName>
        <fullName evidence="7">NAD(P)/FAD-dependent oxidoreductase</fullName>
    </submittedName>
</protein>
<reference evidence="8" key="1">
    <citation type="journal article" date="2015" name="Genome Announc.">
        <title>Draft Genome Sequence of Tolypothrix boutellei Strain VB521301.</title>
        <authorList>
            <person name="Chandrababunaidu M.M."/>
            <person name="Singh D."/>
            <person name="Sen D."/>
            <person name="Bhan S."/>
            <person name="Das S."/>
            <person name="Gupta A."/>
            <person name="Adhikary S.P."/>
            <person name="Tripathy S."/>
        </authorList>
    </citation>
    <scope>NUCLEOTIDE SEQUENCE</scope>
    <source>
        <strain evidence="8">VB521301</strain>
    </source>
</reference>
<keyword evidence="9" id="KW-1185">Reference proteome</keyword>
<dbReference type="SUPFAM" id="SSF51905">
    <property type="entry name" value="FAD/NAD(P)-binding domain"/>
    <property type="match status" value="1"/>
</dbReference>
<name>A0A0C1N8Y9_9CYAN</name>
<evidence type="ECO:0000256" key="3">
    <source>
        <dbReference type="ARBA" id="ARBA00022827"/>
    </source>
</evidence>
<feature type="binding site" evidence="4">
    <location>
        <begin position="152"/>
        <end position="154"/>
    </location>
    <ligand>
        <name>FAD</name>
        <dbReference type="ChEBI" id="CHEBI:57692"/>
    </ligand>
</feature>
<dbReference type="RefSeq" id="WP_038081112.1">
    <property type="nucleotide sequence ID" value="NZ_JHEG04000001.1"/>
</dbReference>
<evidence type="ECO:0000256" key="2">
    <source>
        <dbReference type="ARBA" id="ARBA00022630"/>
    </source>
</evidence>
<feature type="binding site" evidence="4">
    <location>
        <position position="126"/>
    </location>
    <ligand>
        <name>FAD</name>
        <dbReference type="ChEBI" id="CHEBI:57692"/>
    </ligand>
</feature>
<dbReference type="Proteomes" id="UP000029738">
    <property type="component" value="Unassembled WGS sequence"/>
</dbReference>
<feature type="binding site" evidence="4">
    <location>
        <position position="318"/>
    </location>
    <ligand>
        <name>FAD</name>
        <dbReference type="ChEBI" id="CHEBI:57692"/>
    </ligand>
</feature>
<dbReference type="InterPro" id="IPR023753">
    <property type="entry name" value="FAD/NAD-binding_dom"/>
</dbReference>
<feature type="domain" description="Pyridine nucleotide-disulphide oxidoreductase dimerisation" evidence="5">
    <location>
        <begin position="353"/>
        <end position="461"/>
    </location>
</feature>
<dbReference type="SUPFAM" id="SSF55424">
    <property type="entry name" value="FAD/NAD-linked reductases, dimerisation (C-terminal) domain"/>
    <property type="match status" value="1"/>
</dbReference>
<comment type="similarity">
    <text evidence="1">Belongs to the class-I pyridine nucleotide-disulfide oxidoreductase family.</text>
</comment>
<evidence type="ECO:0000313" key="9">
    <source>
        <dbReference type="Proteomes" id="UP000029738"/>
    </source>
</evidence>
<dbReference type="PANTHER" id="PTHR43014:SF4">
    <property type="entry name" value="PYRIDINE NUCLEOTIDE-DISULFIDE OXIDOREDUCTASE RCLA-RELATED"/>
    <property type="match status" value="1"/>
</dbReference>
<dbReference type="PANTHER" id="PTHR43014">
    <property type="entry name" value="MERCURIC REDUCTASE"/>
    <property type="match status" value="1"/>
</dbReference>
<sequence length="493" mass="55191">MTNDYDVVIIGGSLAGRFAALSATQIKAKVALVEPTVNGELYLTNNFYGFVYHQAFSQITNFARQLDEAFFKGCHISCARNEQKCQISVDASQALLYSDGIISKIQEQHSPAILAAQGVDVIVGDGQFQPSPTLAFVVNNRQLRARTYLLATGSRPEIPEIEGLQKIGFLTIPDVWRSLNSPTPPKQWVIIGGVPQSIEIAQTLTRLNYDVTLIVARKNILPQVDFEISQLLCSQLEAEGVRIMTQVPVTQLRRIENKKWLQVGDKAIETDEIIVATAQQPNIESLNLAAVDVKWDRNRLLVNDKLQTTNRRIWACGDVIGGYAIANLAHYEARIAIQNALFFSRQKVNYQQIPWGIFTHPTVAQVGLTEAQAKRQYNQDKIIVLRQYFKSLASAQIQDETTGICKLITLSHGEILGASILGAKAMEFIHVIALAIAHKIKVTHLSDIAPLYPSFSEILEQTALAWNQHKLNSDLAWQDFLESFFHFRRNWNL</sequence>
<dbReference type="STRING" id="1479485.DA73_0222115"/>
<dbReference type="AlphaFoldDB" id="A0A0C1N8Y9"/>
<keyword evidence="4" id="KW-0520">NAD</keyword>
<comment type="caution">
    <text evidence="8">The sequence shown here is derived from an EMBL/GenBank/DDBJ whole genome shotgun (WGS) entry which is preliminary data.</text>
</comment>